<feature type="region of interest" description="Disordered" evidence="1">
    <location>
        <begin position="1"/>
        <end position="28"/>
    </location>
</feature>
<name>A0A0A9Y9B5_LYGHE</name>
<protein>
    <submittedName>
        <fullName evidence="2">Uracil-DNA glycosylase</fullName>
    </submittedName>
</protein>
<gene>
    <name evidence="2" type="primary">ung_9</name>
    <name evidence="2" type="ORF">CM83_104713</name>
</gene>
<feature type="non-terminal residue" evidence="2">
    <location>
        <position position="1"/>
    </location>
</feature>
<evidence type="ECO:0000313" key="2">
    <source>
        <dbReference type="EMBL" id="JAG27683.1"/>
    </source>
</evidence>
<feature type="compositionally biased region" description="Polar residues" evidence="1">
    <location>
        <begin position="14"/>
        <end position="28"/>
    </location>
</feature>
<evidence type="ECO:0000256" key="1">
    <source>
        <dbReference type="SAM" id="MobiDB-lite"/>
    </source>
</evidence>
<proteinExistence type="predicted"/>
<feature type="compositionally biased region" description="Low complexity" evidence="1">
    <location>
        <begin position="1"/>
        <end position="13"/>
    </location>
</feature>
<dbReference type="EMBL" id="GBHO01015921">
    <property type="protein sequence ID" value="JAG27683.1"/>
    <property type="molecule type" value="Transcribed_RNA"/>
</dbReference>
<reference evidence="2" key="2">
    <citation type="submission" date="2014-07" db="EMBL/GenBank/DDBJ databases">
        <authorList>
            <person name="Hull J."/>
        </authorList>
    </citation>
    <scope>NUCLEOTIDE SEQUENCE</scope>
</reference>
<accession>A0A0A9Y9B5</accession>
<sequence length="125" mass="13798">ATSSSASSSADTSPINQYDPGNSPQTSTTILQWRWGRGPTTVANTFQENSGQQPLDPRDKTKFITLLPGKLRTTILRDEIKLTQPPNYMERMGTSTYSTIPKPDICRSTTDKALCTQTNTKRNCA</sequence>
<dbReference type="AlphaFoldDB" id="A0A0A9Y9B5"/>
<organism evidence="2">
    <name type="scientific">Lygus hesperus</name>
    <name type="common">Western plant bug</name>
    <dbReference type="NCBI Taxonomy" id="30085"/>
    <lineage>
        <taxon>Eukaryota</taxon>
        <taxon>Metazoa</taxon>
        <taxon>Ecdysozoa</taxon>
        <taxon>Arthropoda</taxon>
        <taxon>Hexapoda</taxon>
        <taxon>Insecta</taxon>
        <taxon>Pterygota</taxon>
        <taxon>Neoptera</taxon>
        <taxon>Paraneoptera</taxon>
        <taxon>Hemiptera</taxon>
        <taxon>Heteroptera</taxon>
        <taxon>Panheteroptera</taxon>
        <taxon>Cimicomorpha</taxon>
        <taxon>Miridae</taxon>
        <taxon>Mirini</taxon>
        <taxon>Lygus</taxon>
    </lineage>
</organism>
<reference evidence="2" key="1">
    <citation type="journal article" date="2014" name="PLoS ONE">
        <title>Transcriptome-Based Identification of ABC Transporters in the Western Tarnished Plant Bug Lygus hesperus.</title>
        <authorList>
            <person name="Hull J.J."/>
            <person name="Chaney K."/>
            <person name="Geib S.M."/>
            <person name="Fabrick J.A."/>
            <person name="Brent C.S."/>
            <person name="Walsh D."/>
            <person name="Lavine L.C."/>
        </authorList>
    </citation>
    <scope>NUCLEOTIDE SEQUENCE</scope>
</reference>